<evidence type="ECO:0000313" key="3">
    <source>
        <dbReference type="EMBL" id="CAG8448972.1"/>
    </source>
</evidence>
<dbReference type="AlphaFoldDB" id="A0A9N8YTX9"/>
<proteinExistence type="predicted"/>
<keyword evidence="2" id="KW-0812">Transmembrane</keyword>
<reference evidence="3" key="1">
    <citation type="submission" date="2021-06" db="EMBL/GenBank/DDBJ databases">
        <authorList>
            <person name="Kallberg Y."/>
            <person name="Tangrot J."/>
            <person name="Rosling A."/>
        </authorList>
    </citation>
    <scope>NUCLEOTIDE SEQUENCE</scope>
    <source>
        <strain evidence="3">UK204</strain>
    </source>
</reference>
<accession>A0A9N8YTX9</accession>
<feature type="region of interest" description="Disordered" evidence="1">
    <location>
        <begin position="37"/>
        <end position="69"/>
    </location>
</feature>
<feature type="transmembrane region" description="Helical" evidence="2">
    <location>
        <begin position="91"/>
        <end position="112"/>
    </location>
</feature>
<keyword evidence="2" id="KW-0472">Membrane</keyword>
<organism evidence="3 4">
    <name type="scientific">Funneliformis caledonium</name>
    <dbReference type="NCBI Taxonomy" id="1117310"/>
    <lineage>
        <taxon>Eukaryota</taxon>
        <taxon>Fungi</taxon>
        <taxon>Fungi incertae sedis</taxon>
        <taxon>Mucoromycota</taxon>
        <taxon>Glomeromycotina</taxon>
        <taxon>Glomeromycetes</taxon>
        <taxon>Glomerales</taxon>
        <taxon>Glomeraceae</taxon>
        <taxon>Funneliformis</taxon>
    </lineage>
</organism>
<evidence type="ECO:0000256" key="2">
    <source>
        <dbReference type="SAM" id="Phobius"/>
    </source>
</evidence>
<keyword evidence="2" id="KW-1133">Transmembrane helix</keyword>
<comment type="caution">
    <text evidence="3">The sequence shown here is derived from an EMBL/GenBank/DDBJ whole genome shotgun (WGS) entry which is preliminary data.</text>
</comment>
<name>A0A9N8YTX9_9GLOM</name>
<feature type="compositionally biased region" description="Polar residues" evidence="1">
    <location>
        <begin position="45"/>
        <end position="56"/>
    </location>
</feature>
<dbReference type="OrthoDB" id="2375605at2759"/>
<protein>
    <submittedName>
        <fullName evidence="3">17900_t:CDS:1</fullName>
    </submittedName>
</protein>
<dbReference type="Proteomes" id="UP000789570">
    <property type="component" value="Unassembled WGS sequence"/>
</dbReference>
<dbReference type="EMBL" id="CAJVPQ010000130">
    <property type="protein sequence ID" value="CAG8448972.1"/>
    <property type="molecule type" value="Genomic_DNA"/>
</dbReference>
<feature type="transmembrane region" description="Helical" evidence="2">
    <location>
        <begin position="205"/>
        <end position="227"/>
    </location>
</feature>
<keyword evidence="4" id="KW-1185">Reference proteome</keyword>
<evidence type="ECO:0000313" key="4">
    <source>
        <dbReference type="Proteomes" id="UP000789570"/>
    </source>
</evidence>
<evidence type="ECO:0000256" key="1">
    <source>
        <dbReference type="SAM" id="MobiDB-lite"/>
    </source>
</evidence>
<feature type="transmembrane region" description="Helical" evidence="2">
    <location>
        <begin position="239"/>
        <end position="259"/>
    </location>
</feature>
<dbReference type="InterPro" id="IPR021369">
    <property type="entry name" value="DUF2985"/>
</dbReference>
<dbReference type="Pfam" id="PF11204">
    <property type="entry name" value="DUF2985"/>
    <property type="match status" value="1"/>
</dbReference>
<feature type="transmembrane region" description="Helical" evidence="2">
    <location>
        <begin position="118"/>
        <end position="139"/>
    </location>
</feature>
<gene>
    <name evidence="3" type="ORF">FCALED_LOCUS1101</name>
</gene>
<sequence length="284" mass="32946">MSKLSTKTTTYKLHAPNYVSSSSDNNNETIEKYMIPSPTLPATAKSPSPSRNNNKGIKQRKSIKFRSDDDNNKFPTRLREKLSRIIELMTYFRLILALTLYSLILVDVIYIHKKKEKPFWIEIFIQTINAGFIFLTIVGHPKRIRNLPRAIRICWAVRRGEIQTILSYSSTFTEIQKTQINVARDYKWYVYDTLDSSLNCTPIKLLSILLIWNIGTLAQYGISGILWFIPQAKRPEIPYITLTIITSISELLPIPAVVIQSKRARMAHNYEIRYTFRYSIQDSC</sequence>